<keyword evidence="4" id="KW-1185">Reference proteome</keyword>
<feature type="compositionally biased region" description="Basic and acidic residues" evidence="2">
    <location>
        <begin position="654"/>
        <end position="664"/>
    </location>
</feature>
<dbReference type="Pfam" id="PF00995">
    <property type="entry name" value="Sec1"/>
    <property type="match status" value="1"/>
</dbReference>
<evidence type="ECO:0000256" key="2">
    <source>
        <dbReference type="SAM" id="MobiDB-lite"/>
    </source>
</evidence>
<proteinExistence type="inferred from homology"/>
<dbReference type="Gene3D" id="3.40.50.1910">
    <property type="match status" value="2"/>
</dbReference>
<evidence type="ECO:0000313" key="4">
    <source>
        <dbReference type="Proteomes" id="UP001210925"/>
    </source>
</evidence>
<sequence length="670" mass="76247">MIKAVQPAAKWKLLVVDANSAKLLNTICKSHDILQENVTVIEDMSQKRQPYPNYEAIYFVTPTAKTIDRIIADFKQEKPSYLAAHIFFISGLDEPLFDKIKKSGISKFIKSLKEMNVDFMAMEEQIFSFDMPLSLFPLYNPTGSVQQMTELSKISKKLLSLLITLGDSPFIRCYDPNENREGLAYKLGQMLQNDLDQLEKSDPDFPLPSEYRKTILIIIDRTFDMMAPFLHEFTYQAMMNDLICGDRSKHPEPNLPLTHPNYFSPIPMYLQLDETDTIWLLIRHWHFAEAVDYILNNFQKFLTENKAAGAALGNTSSLQGIDALKQMKDTLSSLPQFQALKAKFSIHINVAQECKVLFERRNLDLVASVQQDLATGETADGKSLKNAMLDLIPVLDNKNTTVNDKLRALIVYIIAMNGIQDMERQRLLSTAKVSPEDSQGITNLSLFDVKLSSTGKKEKDKGRYSYWGSYKQERKKRNKKDDSMPYDLSRYVPIVKRLIEDQINNSVPKDIVPWIKEPRPEDLGIASNTLKMFKFTSNGIVPPDPNYPNSLRTTRASWAGRARVKTSAKAKDTPKEVADWRRNGSRIILFSLGGLTYSEVRSCYEISKESQREIFMGSTFVYNPIQFLDVLKELHKTDTPALPASSPALTSPAEPKEEPKEKKGLFSKKK</sequence>
<dbReference type="InterPro" id="IPR043127">
    <property type="entry name" value="Sec-1-like_dom3a"/>
</dbReference>
<reference evidence="3" key="1">
    <citation type="submission" date="2020-05" db="EMBL/GenBank/DDBJ databases">
        <title>Phylogenomic resolution of chytrid fungi.</title>
        <authorList>
            <person name="Stajich J.E."/>
            <person name="Amses K."/>
            <person name="Simmons R."/>
            <person name="Seto K."/>
            <person name="Myers J."/>
            <person name="Bonds A."/>
            <person name="Quandt C.A."/>
            <person name="Barry K."/>
            <person name="Liu P."/>
            <person name="Grigoriev I."/>
            <person name="Longcore J.E."/>
            <person name="James T.Y."/>
        </authorList>
    </citation>
    <scope>NUCLEOTIDE SEQUENCE</scope>
    <source>
        <strain evidence="3">PLAUS21</strain>
    </source>
</reference>
<comment type="caution">
    <text evidence="3">The sequence shown here is derived from an EMBL/GenBank/DDBJ whole genome shotgun (WGS) entry which is preliminary data.</text>
</comment>
<dbReference type="InterPro" id="IPR001619">
    <property type="entry name" value="Sec1-like"/>
</dbReference>
<dbReference type="SUPFAM" id="SSF56815">
    <property type="entry name" value="Sec1/munc18-like (SM) proteins"/>
    <property type="match status" value="1"/>
</dbReference>
<accession>A0AAD5UJS4</accession>
<dbReference type="Gene3D" id="3.90.830.10">
    <property type="entry name" value="Syntaxin Binding Protein 1, Chain A, domain 2"/>
    <property type="match status" value="1"/>
</dbReference>
<dbReference type="InterPro" id="IPR043154">
    <property type="entry name" value="Sec-1-like_dom1"/>
</dbReference>
<evidence type="ECO:0000313" key="3">
    <source>
        <dbReference type="EMBL" id="KAJ3259941.1"/>
    </source>
</evidence>
<feature type="region of interest" description="Disordered" evidence="2">
    <location>
        <begin position="639"/>
        <end position="670"/>
    </location>
</feature>
<dbReference type="PANTHER" id="PTHR11679">
    <property type="entry name" value="VESICLE PROTEIN SORTING-ASSOCIATED"/>
    <property type="match status" value="1"/>
</dbReference>
<dbReference type="InterPro" id="IPR027482">
    <property type="entry name" value="Sec1-like_dom2"/>
</dbReference>
<dbReference type="Gene3D" id="1.25.40.60">
    <property type="match status" value="1"/>
</dbReference>
<dbReference type="EMBL" id="JADGKB010000014">
    <property type="protein sequence ID" value="KAJ3259941.1"/>
    <property type="molecule type" value="Genomic_DNA"/>
</dbReference>
<dbReference type="InterPro" id="IPR036045">
    <property type="entry name" value="Sec1-like_sf"/>
</dbReference>
<evidence type="ECO:0000256" key="1">
    <source>
        <dbReference type="ARBA" id="ARBA00009884"/>
    </source>
</evidence>
<dbReference type="GO" id="GO:0016192">
    <property type="term" value="P:vesicle-mediated transport"/>
    <property type="evidence" value="ECO:0007669"/>
    <property type="project" value="InterPro"/>
</dbReference>
<name>A0AAD5UJS4_9FUNG</name>
<dbReference type="PIRSF" id="PIRSF005715">
    <property type="entry name" value="VPS45_Sec1"/>
    <property type="match status" value="1"/>
</dbReference>
<protein>
    <submittedName>
        <fullName evidence="3">Vacuolar sorting protein VPS33/slp1</fullName>
    </submittedName>
</protein>
<dbReference type="Proteomes" id="UP001210925">
    <property type="component" value="Unassembled WGS sequence"/>
</dbReference>
<comment type="similarity">
    <text evidence="1">Belongs to the STXBP/unc-18/SEC1 family.</text>
</comment>
<dbReference type="AlphaFoldDB" id="A0AAD5UJS4"/>
<dbReference type="Gene3D" id="3.40.50.2060">
    <property type="match status" value="1"/>
</dbReference>
<gene>
    <name evidence="3" type="primary">SEC1_2</name>
    <name evidence="3" type="ORF">HK103_001451</name>
</gene>
<organism evidence="3 4">
    <name type="scientific">Boothiomyces macroporosus</name>
    <dbReference type="NCBI Taxonomy" id="261099"/>
    <lineage>
        <taxon>Eukaryota</taxon>
        <taxon>Fungi</taxon>
        <taxon>Fungi incertae sedis</taxon>
        <taxon>Chytridiomycota</taxon>
        <taxon>Chytridiomycota incertae sedis</taxon>
        <taxon>Chytridiomycetes</taxon>
        <taxon>Rhizophydiales</taxon>
        <taxon>Terramycetaceae</taxon>
        <taxon>Boothiomyces</taxon>
    </lineage>
</organism>